<evidence type="ECO:0000313" key="1">
    <source>
        <dbReference type="EMBL" id="ADX45022.1"/>
    </source>
</evidence>
<reference evidence="1" key="1">
    <citation type="submission" date="2011-02" db="EMBL/GenBank/DDBJ databases">
        <title>Complete sequence of Acidovorax avenae subsp. avenae ATCC 19860.</title>
        <authorList>
            <consortium name="US DOE Joint Genome Institute"/>
            <person name="Lucas S."/>
            <person name="Copeland A."/>
            <person name="Lapidus A."/>
            <person name="Cheng J.-F."/>
            <person name="Goodwin L."/>
            <person name="Pitluck S."/>
            <person name="Chertkov O."/>
            <person name="Held B."/>
            <person name="Detter J.C."/>
            <person name="Han C."/>
            <person name="Tapia R."/>
            <person name="Land M."/>
            <person name="Hauser L."/>
            <person name="Kyrpides N."/>
            <person name="Ivanova N."/>
            <person name="Ovchinnikova G."/>
            <person name="Pagani I."/>
            <person name="Gordon S."/>
            <person name="Woyke T."/>
        </authorList>
    </citation>
    <scope>NUCLEOTIDE SEQUENCE</scope>
    <source>
        <strain evidence="1">ATCC 19860</strain>
    </source>
</reference>
<organism evidence="1 2">
    <name type="scientific">Paracidovorax avenae (strain ATCC 19860 / DSM 7227 / CCUG 15838 / JCM 20985 / LMG 2117 / NCPPB 1011)</name>
    <name type="common">Acidovorax avenae</name>
    <dbReference type="NCBI Taxonomy" id="643561"/>
    <lineage>
        <taxon>Bacteria</taxon>
        <taxon>Pseudomonadati</taxon>
        <taxon>Pseudomonadota</taxon>
        <taxon>Betaproteobacteria</taxon>
        <taxon>Burkholderiales</taxon>
        <taxon>Comamonadaceae</taxon>
        <taxon>Paracidovorax</taxon>
    </lineage>
</organism>
<dbReference type="EMBL" id="CP002521">
    <property type="protein sequence ID" value="ADX45022.1"/>
    <property type="molecule type" value="Genomic_DNA"/>
</dbReference>
<dbReference type="AlphaFoldDB" id="F0QC35"/>
<dbReference type="RefSeq" id="WP_013593561.1">
    <property type="nucleotide sequence ID" value="NC_015138.1"/>
</dbReference>
<dbReference type="GeneID" id="34239627"/>
<gene>
    <name evidence="1" type="ordered locus">Acav_1100</name>
</gene>
<protein>
    <submittedName>
        <fullName evidence="1">Uncharacterized protein</fullName>
    </submittedName>
</protein>
<dbReference type="Proteomes" id="UP000002482">
    <property type="component" value="Chromosome"/>
</dbReference>
<keyword evidence="2" id="KW-1185">Reference proteome</keyword>
<name>F0QC35_PARA1</name>
<dbReference type="HOGENOM" id="CLU_054392_0_0_4"/>
<proteinExistence type="predicted"/>
<sequence>MRFPEFRQALLVQYGEEAADTRHEAYFLARRGRMAVLRALLAAVRDAWLCGRLPERPAPLAGWVALATLPGSNGWGALAPCVADLARLGIACAVVVHPRLRGQVAGQVPARPSAQAWRHALGAWRLRPVRDGVLVASPWLVRSCVFRQRLWRGAWERTFDAGACGTLLLHNDFDMYAVAAQRAAGARWRSVCVQHGLPTDEFFPVHAQRHLLWGPSSAEVYSRHGVATQALGYGPARMLSPAAGAQAPTALYLVSQTHTPIYGRPLAEDFLALARHLVRDRPGGLALQILLHPEEVRRGHPYQGTELAPLCRPPPHAALAADGPPAVVAGFCSSALMDAAVRGHYVIGMDWPAPGSADAQAVGRPSAQVADPGALGFLVRNLCHEAGARTAFLERQHLWLQRSFAADPAWPRRLGGEP</sequence>
<evidence type="ECO:0000313" key="2">
    <source>
        <dbReference type="Proteomes" id="UP000002482"/>
    </source>
</evidence>
<accession>F0QC35</accession>
<dbReference type="OrthoDB" id="8437159at2"/>
<dbReference type="KEGG" id="aaa:Acav_1100"/>